<dbReference type="NCBIfam" id="TIGR02937">
    <property type="entry name" value="sigma70-ECF"/>
    <property type="match status" value="1"/>
</dbReference>
<keyword evidence="4" id="KW-0804">Transcription</keyword>
<feature type="domain" description="RNA polymerase sigma factor 70 region 4 type 2" evidence="6">
    <location>
        <begin position="122"/>
        <end position="173"/>
    </location>
</feature>
<evidence type="ECO:0000259" key="5">
    <source>
        <dbReference type="Pfam" id="PF04542"/>
    </source>
</evidence>
<dbReference type="Pfam" id="PF04542">
    <property type="entry name" value="Sigma70_r2"/>
    <property type="match status" value="1"/>
</dbReference>
<dbReference type="GO" id="GO:0006352">
    <property type="term" value="P:DNA-templated transcription initiation"/>
    <property type="evidence" value="ECO:0007669"/>
    <property type="project" value="InterPro"/>
</dbReference>
<evidence type="ECO:0000256" key="4">
    <source>
        <dbReference type="ARBA" id="ARBA00023163"/>
    </source>
</evidence>
<dbReference type="RefSeq" id="WP_160632636.1">
    <property type="nucleotide sequence ID" value="NZ_WWNE01000005.1"/>
</dbReference>
<dbReference type="PANTHER" id="PTHR43133">
    <property type="entry name" value="RNA POLYMERASE ECF-TYPE SIGMA FACTO"/>
    <property type="match status" value="1"/>
</dbReference>
<dbReference type="EMBL" id="WWNE01000005">
    <property type="protein sequence ID" value="NBG65692.1"/>
    <property type="molecule type" value="Genomic_DNA"/>
</dbReference>
<dbReference type="AlphaFoldDB" id="A0A6N9NIM7"/>
<evidence type="ECO:0000313" key="8">
    <source>
        <dbReference type="Proteomes" id="UP000470771"/>
    </source>
</evidence>
<evidence type="ECO:0000256" key="1">
    <source>
        <dbReference type="ARBA" id="ARBA00010641"/>
    </source>
</evidence>
<dbReference type="CDD" id="cd06171">
    <property type="entry name" value="Sigma70_r4"/>
    <property type="match status" value="1"/>
</dbReference>
<dbReference type="SUPFAM" id="SSF88946">
    <property type="entry name" value="Sigma2 domain of RNA polymerase sigma factors"/>
    <property type="match status" value="1"/>
</dbReference>
<dbReference type="Proteomes" id="UP000470771">
    <property type="component" value="Unassembled WGS sequence"/>
</dbReference>
<sequence length="187" mass="21860">MKELILNEEILIKHCIDNNRHAQETLYSNYYKELYIISMRYLSDHHEAEDAIILTFTKVFNNLKSFSYQGKGSLGKWIRTIVINESIRLLNKRSQFDFENELHTIEIQNNSPNSVEQMQASDILKMIEQLPTGYRTIFSLYVIEGYSHKEIATLLKISENTSKTQLKKARTSLMNSINNENRSYGTI</sequence>
<dbReference type="GO" id="GO:0003677">
    <property type="term" value="F:DNA binding"/>
    <property type="evidence" value="ECO:0007669"/>
    <property type="project" value="InterPro"/>
</dbReference>
<dbReference type="PANTHER" id="PTHR43133:SF46">
    <property type="entry name" value="RNA POLYMERASE SIGMA-70 FACTOR ECF SUBFAMILY"/>
    <property type="match status" value="1"/>
</dbReference>
<evidence type="ECO:0000256" key="2">
    <source>
        <dbReference type="ARBA" id="ARBA00023015"/>
    </source>
</evidence>
<evidence type="ECO:0000313" key="7">
    <source>
        <dbReference type="EMBL" id="NBG65692.1"/>
    </source>
</evidence>
<dbReference type="InterPro" id="IPR013249">
    <property type="entry name" value="RNA_pol_sigma70_r4_t2"/>
</dbReference>
<name>A0A6N9NIM7_9FLAO</name>
<evidence type="ECO:0000259" key="6">
    <source>
        <dbReference type="Pfam" id="PF08281"/>
    </source>
</evidence>
<feature type="domain" description="RNA polymerase sigma-70 region 2" evidence="5">
    <location>
        <begin position="26"/>
        <end position="94"/>
    </location>
</feature>
<keyword evidence="3" id="KW-0731">Sigma factor</keyword>
<reference evidence="7 8" key="1">
    <citation type="submission" date="2019-12" db="EMBL/GenBank/DDBJ databases">
        <authorList>
            <person name="Zhao J."/>
        </authorList>
    </citation>
    <scope>NUCLEOTIDE SEQUENCE [LARGE SCALE GENOMIC DNA]</scope>
    <source>
        <strain evidence="7 8">S-15</strain>
    </source>
</reference>
<dbReference type="GO" id="GO:0016987">
    <property type="term" value="F:sigma factor activity"/>
    <property type="evidence" value="ECO:0007669"/>
    <property type="project" value="UniProtKB-KW"/>
</dbReference>
<dbReference type="Pfam" id="PF08281">
    <property type="entry name" value="Sigma70_r4_2"/>
    <property type="match status" value="1"/>
</dbReference>
<dbReference type="SUPFAM" id="SSF88659">
    <property type="entry name" value="Sigma3 and sigma4 domains of RNA polymerase sigma factors"/>
    <property type="match status" value="1"/>
</dbReference>
<keyword evidence="2" id="KW-0805">Transcription regulation</keyword>
<dbReference type="InterPro" id="IPR007627">
    <property type="entry name" value="RNA_pol_sigma70_r2"/>
</dbReference>
<keyword evidence="8" id="KW-1185">Reference proteome</keyword>
<evidence type="ECO:0000256" key="3">
    <source>
        <dbReference type="ARBA" id="ARBA00023082"/>
    </source>
</evidence>
<dbReference type="Gene3D" id="1.10.1740.10">
    <property type="match status" value="1"/>
</dbReference>
<dbReference type="InterPro" id="IPR036388">
    <property type="entry name" value="WH-like_DNA-bd_sf"/>
</dbReference>
<comment type="caution">
    <text evidence="7">The sequence shown here is derived from an EMBL/GenBank/DDBJ whole genome shotgun (WGS) entry which is preliminary data.</text>
</comment>
<comment type="similarity">
    <text evidence="1">Belongs to the sigma-70 factor family. ECF subfamily.</text>
</comment>
<organism evidence="7 8">
    <name type="scientific">Acidiluteibacter ferrifornacis</name>
    <dbReference type="NCBI Taxonomy" id="2692424"/>
    <lineage>
        <taxon>Bacteria</taxon>
        <taxon>Pseudomonadati</taxon>
        <taxon>Bacteroidota</taxon>
        <taxon>Flavobacteriia</taxon>
        <taxon>Flavobacteriales</taxon>
        <taxon>Cryomorphaceae</taxon>
        <taxon>Acidiluteibacter</taxon>
    </lineage>
</organism>
<gene>
    <name evidence="7" type="ORF">GQN54_06155</name>
</gene>
<dbReference type="InterPro" id="IPR013324">
    <property type="entry name" value="RNA_pol_sigma_r3/r4-like"/>
</dbReference>
<dbReference type="InterPro" id="IPR013325">
    <property type="entry name" value="RNA_pol_sigma_r2"/>
</dbReference>
<proteinExistence type="inferred from homology"/>
<dbReference type="Gene3D" id="1.10.10.10">
    <property type="entry name" value="Winged helix-like DNA-binding domain superfamily/Winged helix DNA-binding domain"/>
    <property type="match status" value="1"/>
</dbReference>
<protein>
    <submittedName>
        <fullName evidence="7">Sigma-70 family RNA polymerase sigma factor</fullName>
    </submittedName>
</protein>
<dbReference type="InterPro" id="IPR039425">
    <property type="entry name" value="RNA_pol_sigma-70-like"/>
</dbReference>
<dbReference type="InterPro" id="IPR014284">
    <property type="entry name" value="RNA_pol_sigma-70_dom"/>
</dbReference>
<accession>A0A6N9NIM7</accession>